<sequence length="340" mass="36282">MAIRLTDVANEAGVSLATASRVLNGSARKPAAEISDRVRAAAEKLGYFPNAQAQALARASTKLVGLVVRDIADPYFSTIARGVQRGLGDSGTQLLLASTDSEPEREIEAVRSFMSQRTDAIILSGSRGLSEDAALLRLIGSYQENGGQVIVIGQPLASTGGIQIDNETTSENLAEELIRSGHRRFVVLAGDENLLTSRDRAQGFLRKLKRTGLSAVGVVHGAFSREGAYMAMSDFLRGRKSEEDAQQLCVFCVSDVMALGAIRAIRESGLRVPEDIAVVGFDDIPTLEDVTPGISTARLPLEEIGRWAGEMVLSHGEARKTVVAGTPVLRESTKLHAGNQ</sequence>
<dbReference type="Gene3D" id="1.10.260.40">
    <property type="entry name" value="lambda repressor-like DNA-binding domains"/>
    <property type="match status" value="1"/>
</dbReference>
<dbReference type="SUPFAM" id="SSF47413">
    <property type="entry name" value="lambda repressor-like DNA-binding domains"/>
    <property type="match status" value="1"/>
</dbReference>
<dbReference type="GO" id="GO:0000976">
    <property type="term" value="F:transcription cis-regulatory region binding"/>
    <property type="evidence" value="ECO:0007669"/>
    <property type="project" value="TreeGrafter"/>
</dbReference>
<dbReference type="InterPro" id="IPR028082">
    <property type="entry name" value="Peripla_BP_I"/>
</dbReference>
<keyword evidence="3" id="KW-0804">Transcription</keyword>
<dbReference type="PROSITE" id="PS00356">
    <property type="entry name" value="HTH_LACI_1"/>
    <property type="match status" value="1"/>
</dbReference>
<dbReference type="RefSeq" id="WP_345472046.1">
    <property type="nucleotide sequence ID" value="NZ_CP125942.1"/>
</dbReference>
<accession>A0AAU6WE07</accession>
<dbReference type="InterPro" id="IPR000843">
    <property type="entry name" value="HTH_LacI"/>
</dbReference>
<dbReference type="CDD" id="cd01392">
    <property type="entry name" value="HTH_LacI"/>
    <property type="match status" value="1"/>
</dbReference>
<dbReference type="Proteomes" id="UP001486888">
    <property type="component" value="Chromosome"/>
</dbReference>
<keyword evidence="6" id="KW-1185">Reference proteome</keyword>
<dbReference type="GO" id="GO:0003700">
    <property type="term" value="F:DNA-binding transcription factor activity"/>
    <property type="evidence" value="ECO:0007669"/>
    <property type="project" value="TreeGrafter"/>
</dbReference>
<evidence type="ECO:0000256" key="2">
    <source>
        <dbReference type="ARBA" id="ARBA00023125"/>
    </source>
</evidence>
<dbReference type="PROSITE" id="PS50932">
    <property type="entry name" value="HTH_LACI_2"/>
    <property type="match status" value="1"/>
</dbReference>
<gene>
    <name evidence="5" type="ORF">QMQ05_00280</name>
</gene>
<dbReference type="InterPro" id="IPR010982">
    <property type="entry name" value="Lambda_DNA-bd_dom_sf"/>
</dbReference>
<reference evidence="5 6" key="1">
    <citation type="submission" date="2023-05" db="EMBL/GenBank/DDBJ databases">
        <title>Glutamicibacter sp. B1, complete genome.</title>
        <authorList>
            <person name="Long Y.H."/>
            <person name="Fang T."/>
            <person name="Li X.Y."/>
        </authorList>
    </citation>
    <scope>NUCLEOTIDE SEQUENCE [LARGE SCALE GENOMIC DNA]</scope>
    <source>
        <strain evidence="5 6">B1</strain>
    </source>
</reference>
<dbReference type="Gene3D" id="3.40.50.2300">
    <property type="match status" value="2"/>
</dbReference>
<dbReference type="AlphaFoldDB" id="A0AAU6WE07"/>
<dbReference type="InterPro" id="IPR046335">
    <property type="entry name" value="LacI/GalR-like_sensor"/>
</dbReference>
<protein>
    <submittedName>
        <fullName evidence="5">LacI family DNA-binding transcriptional regulator</fullName>
    </submittedName>
</protein>
<name>A0AAU6WE07_9MICC</name>
<proteinExistence type="predicted"/>
<dbReference type="KEGG" id="gey:QMQ05_00280"/>
<keyword evidence="1" id="KW-0805">Transcription regulation</keyword>
<dbReference type="PANTHER" id="PTHR30146">
    <property type="entry name" value="LACI-RELATED TRANSCRIPTIONAL REPRESSOR"/>
    <property type="match status" value="1"/>
</dbReference>
<evidence type="ECO:0000313" key="5">
    <source>
        <dbReference type="EMBL" id="XAO46032.1"/>
    </source>
</evidence>
<dbReference type="CDD" id="cd06267">
    <property type="entry name" value="PBP1_LacI_sugar_binding-like"/>
    <property type="match status" value="1"/>
</dbReference>
<evidence type="ECO:0000256" key="3">
    <source>
        <dbReference type="ARBA" id="ARBA00023163"/>
    </source>
</evidence>
<dbReference type="SUPFAM" id="SSF53822">
    <property type="entry name" value="Periplasmic binding protein-like I"/>
    <property type="match status" value="1"/>
</dbReference>
<organism evidence="5 6">
    <name type="scientific">Glutamicibacter ectropisis</name>
    <dbReference type="NCBI Taxonomy" id="3046593"/>
    <lineage>
        <taxon>Bacteria</taxon>
        <taxon>Bacillati</taxon>
        <taxon>Actinomycetota</taxon>
        <taxon>Actinomycetes</taxon>
        <taxon>Micrococcales</taxon>
        <taxon>Micrococcaceae</taxon>
        <taxon>Glutamicibacter</taxon>
    </lineage>
</organism>
<keyword evidence="2 5" id="KW-0238">DNA-binding</keyword>
<evidence type="ECO:0000256" key="1">
    <source>
        <dbReference type="ARBA" id="ARBA00023015"/>
    </source>
</evidence>
<dbReference type="SMART" id="SM00354">
    <property type="entry name" value="HTH_LACI"/>
    <property type="match status" value="1"/>
</dbReference>
<dbReference type="Pfam" id="PF00356">
    <property type="entry name" value="LacI"/>
    <property type="match status" value="1"/>
</dbReference>
<dbReference type="Pfam" id="PF13377">
    <property type="entry name" value="Peripla_BP_3"/>
    <property type="match status" value="1"/>
</dbReference>
<evidence type="ECO:0000259" key="4">
    <source>
        <dbReference type="PROSITE" id="PS50932"/>
    </source>
</evidence>
<evidence type="ECO:0000313" key="6">
    <source>
        <dbReference type="Proteomes" id="UP001486888"/>
    </source>
</evidence>
<dbReference type="PANTHER" id="PTHR30146:SF153">
    <property type="entry name" value="LACTOSE OPERON REPRESSOR"/>
    <property type="match status" value="1"/>
</dbReference>
<dbReference type="EMBL" id="CP125942">
    <property type="protein sequence ID" value="XAO46032.1"/>
    <property type="molecule type" value="Genomic_DNA"/>
</dbReference>
<feature type="domain" description="HTH lacI-type" evidence="4">
    <location>
        <begin position="3"/>
        <end position="58"/>
    </location>
</feature>